<name>A0A699ZPQ1_HAELA</name>
<evidence type="ECO:0000256" key="1">
    <source>
        <dbReference type="SAM" id="MobiDB-lite"/>
    </source>
</evidence>
<dbReference type="Proteomes" id="UP000485058">
    <property type="component" value="Unassembled WGS sequence"/>
</dbReference>
<evidence type="ECO:0000313" key="3">
    <source>
        <dbReference type="Proteomes" id="UP000485058"/>
    </source>
</evidence>
<organism evidence="2 3">
    <name type="scientific">Haematococcus lacustris</name>
    <name type="common">Green alga</name>
    <name type="synonym">Haematococcus pluvialis</name>
    <dbReference type="NCBI Taxonomy" id="44745"/>
    <lineage>
        <taxon>Eukaryota</taxon>
        <taxon>Viridiplantae</taxon>
        <taxon>Chlorophyta</taxon>
        <taxon>core chlorophytes</taxon>
        <taxon>Chlorophyceae</taxon>
        <taxon>CS clade</taxon>
        <taxon>Chlamydomonadales</taxon>
        <taxon>Haematococcaceae</taxon>
        <taxon>Haematococcus</taxon>
    </lineage>
</organism>
<accession>A0A699ZPQ1</accession>
<proteinExistence type="predicted"/>
<dbReference type="AlphaFoldDB" id="A0A699ZPQ1"/>
<feature type="region of interest" description="Disordered" evidence="1">
    <location>
        <begin position="36"/>
        <end position="58"/>
    </location>
</feature>
<sequence>MSALNQQLSDVLAEQSARNAGVLAAMRAAGDAVLGAPGSASGSGTGGLLLPPVVMPGG</sequence>
<gene>
    <name evidence="2" type="ORF">HaLaN_22501</name>
</gene>
<comment type="caution">
    <text evidence="2">The sequence shown here is derived from an EMBL/GenBank/DDBJ whole genome shotgun (WGS) entry which is preliminary data.</text>
</comment>
<protein>
    <submittedName>
        <fullName evidence="2">Uncharacterized protein</fullName>
    </submittedName>
</protein>
<keyword evidence="3" id="KW-1185">Reference proteome</keyword>
<reference evidence="2 3" key="1">
    <citation type="submission" date="2020-02" db="EMBL/GenBank/DDBJ databases">
        <title>Draft genome sequence of Haematococcus lacustris strain NIES-144.</title>
        <authorList>
            <person name="Morimoto D."/>
            <person name="Nakagawa S."/>
            <person name="Yoshida T."/>
            <person name="Sawayama S."/>
        </authorList>
    </citation>
    <scope>NUCLEOTIDE SEQUENCE [LARGE SCALE GENOMIC DNA]</scope>
    <source>
        <strain evidence="2 3">NIES-144</strain>
    </source>
</reference>
<dbReference type="EMBL" id="BLLF01002598">
    <property type="protein sequence ID" value="GFH24663.1"/>
    <property type="molecule type" value="Genomic_DNA"/>
</dbReference>
<evidence type="ECO:0000313" key="2">
    <source>
        <dbReference type="EMBL" id="GFH24663.1"/>
    </source>
</evidence>
<feature type="non-terminal residue" evidence="2">
    <location>
        <position position="58"/>
    </location>
</feature>